<name>T1C2D9_9ZZZZ</name>
<dbReference type="PIRSF" id="PIRSF004982">
    <property type="entry name" value="SlP"/>
    <property type="match status" value="1"/>
</dbReference>
<dbReference type="InterPro" id="IPR004658">
    <property type="entry name" value="OMP_Slp"/>
</dbReference>
<organism evidence="1">
    <name type="scientific">mine drainage metagenome</name>
    <dbReference type="NCBI Taxonomy" id="410659"/>
    <lineage>
        <taxon>unclassified sequences</taxon>
        <taxon>metagenomes</taxon>
        <taxon>ecological metagenomes</taxon>
    </lineage>
</organism>
<comment type="caution">
    <text evidence="1">The sequence shown here is derived from an EMBL/GenBank/DDBJ whole genome shotgun (WGS) entry which is preliminary data.</text>
</comment>
<dbReference type="GO" id="GO:0019867">
    <property type="term" value="C:outer membrane"/>
    <property type="evidence" value="ECO:0007669"/>
    <property type="project" value="InterPro"/>
</dbReference>
<protein>
    <submittedName>
        <fullName evidence="1">Outer membrane lipoprotein Slp</fullName>
    </submittedName>
</protein>
<accession>T1C2D9</accession>
<dbReference type="AlphaFoldDB" id="T1C2D9"/>
<dbReference type="EMBL" id="AUZX01001242">
    <property type="protein sequence ID" value="EQD79606.1"/>
    <property type="molecule type" value="Genomic_DNA"/>
</dbReference>
<reference evidence="1" key="2">
    <citation type="journal article" date="2014" name="ISME J.">
        <title>Microbial stratification in low pH oxic and suboxic macroscopic growths along an acid mine drainage.</title>
        <authorList>
            <person name="Mendez-Garcia C."/>
            <person name="Mesa V."/>
            <person name="Sprenger R.R."/>
            <person name="Richter M."/>
            <person name="Diez M.S."/>
            <person name="Solano J."/>
            <person name="Bargiela R."/>
            <person name="Golyshina O.V."/>
            <person name="Manteca A."/>
            <person name="Ramos J.L."/>
            <person name="Gallego J.R."/>
            <person name="Llorente I."/>
            <person name="Martins Dos Santos V.A."/>
            <person name="Jensen O.N."/>
            <person name="Pelaez A.I."/>
            <person name="Sanchez J."/>
            <person name="Ferrer M."/>
        </authorList>
    </citation>
    <scope>NUCLEOTIDE SEQUENCE</scope>
</reference>
<keyword evidence="1" id="KW-0449">Lipoprotein</keyword>
<dbReference type="PANTHER" id="PTHR37530:SF1">
    <property type="entry name" value="OUTER MEMBRANE PROTEIN SLP"/>
    <property type="match status" value="1"/>
</dbReference>
<dbReference type="PANTHER" id="PTHR37530">
    <property type="entry name" value="OUTER MEMBRANE PROTEIN SLP"/>
    <property type="match status" value="1"/>
</dbReference>
<dbReference type="Pfam" id="PF03843">
    <property type="entry name" value="Slp"/>
    <property type="match status" value="1"/>
</dbReference>
<evidence type="ECO:0000313" key="1">
    <source>
        <dbReference type="EMBL" id="EQD79606.1"/>
    </source>
</evidence>
<gene>
    <name evidence="1" type="ORF">B1A_01637</name>
</gene>
<proteinExistence type="predicted"/>
<sequence length="216" mass="23690">MVKCALPEKYSPREAIMNTRLLKPIAVALGTALLASCATVPKDLAGQYARITPQQASNGGVSGTPVRWGGTIIQTEPSHADTCFYVLGKPLASNDARPESMRDSIGRFVACKRGFYDPEVYAKGREITVSGMLRGVITRKVGSYEYPYPRVEANVVHLWPLRVAYNRGYYNSWNDPFWGPGWSGWGGPWGYDPLWYAPGPVVIVRPAPPPPPPPKG</sequence>
<reference evidence="1" key="1">
    <citation type="submission" date="2013-08" db="EMBL/GenBank/DDBJ databases">
        <authorList>
            <person name="Mendez C."/>
            <person name="Richter M."/>
            <person name="Ferrer M."/>
            <person name="Sanchez J."/>
        </authorList>
    </citation>
    <scope>NUCLEOTIDE SEQUENCE</scope>
</reference>